<dbReference type="EMBL" id="JAAKGT010000001">
    <property type="protein sequence ID" value="NGM48334.1"/>
    <property type="molecule type" value="Genomic_DNA"/>
</dbReference>
<evidence type="ECO:0000256" key="1">
    <source>
        <dbReference type="SAM" id="Phobius"/>
    </source>
</evidence>
<accession>A0A6G4QSN0</accession>
<sequence>MKMTVPIYPAGALGAGLVVLRLSMAAAGLSLERVAQLGGAGQWLVAIVCVSLALGAGTRCSALVGALAALAVGALQHDPATVGGLATLVLAGPGAYSIDARVWGRVRVGPRSRR</sequence>
<proteinExistence type="predicted"/>
<gene>
    <name evidence="2" type="ORF">G5B46_01810</name>
</gene>
<organism evidence="2">
    <name type="scientific">Caulobacter sp. 602-2</name>
    <dbReference type="NCBI Taxonomy" id="2710887"/>
    <lineage>
        <taxon>Bacteria</taxon>
        <taxon>Pseudomonadati</taxon>
        <taxon>Pseudomonadota</taxon>
        <taxon>Alphaproteobacteria</taxon>
        <taxon>Caulobacterales</taxon>
        <taxon>Caulobacteraceae</taxon>
        <taxon>Caulobacter</taxon>
    </lineage>
</organism>
<dbReference type="RefSeq" id="WP_165255546.1">
    <property type="nucleotide sequence ID" value="NZ_JAAKGT010000001.1"/>
</dbReference>
<feature type="transmembrane region" description="Helical" evidence="1">
    <location>
        <begin position="35"/>
        <end position="54"/>
    </location>
</feature>
<keyword evidence="1" id="KW-0472">Membrane</keyword>
<comment type="caution">
    <text evidence="2">The sequence shown here is derived from an EMBL/GenBank/DDBJ whole genome shotgun (WGS) entry which is preliminary data.</text>
</comment>
<reference evidence="2" key="1">
    <citation type="submission" date="2020-02" db="EMBL/GenBank/DDBJ databases">
        <authorList>
            <person name="Gao J."/>
            <person name="Sun J."/>
        </authorList>
    </citation>
    <scope>NUCLEOTIDE SEQUENCE</scope>
    <source>
        <strain evidence="2">602-2</strain>
    </source>
</reference>
<evidence type="ECO:0000313" key="2">
    <source>
        <dbReference type="EMBL" id="NGM48334.1"/>
    </source>
</evidence>
<keyword evidence="1" id="KW-1133">Transmembrane helix</keyword>
<name>A0A6G4QSN0_9CAUL</name>
<protein>
    <submittedName>
        <fullName evidence="2">Uncharacterized protein</fullName>
    </submittedName>
</protein>
<keyword evidence="1" id="KW-0812">Transmembrane</keyword>
<dbReference type="AlphaFoldDB" id="A0A6G4QSN0"/>